<dbReference type="Ensembl" id="ENSPFOT00000028587.1">
    <property type="protein sequence ID" value="ENSPFOP00000026316.1"/>
    <property type="gene ID" value="ENSPFOG00000022255.1"/>
</dbReference>
<evidence type="ECO:0000313" key="2">
    <source>
        <dbReference type="Proteomes" id="UP000028760"/>
    </source>
</evidence>
<reference evidence="1" key="3">
    <citation type="submission" date="2025-09" db="UniProtKB">
        <authorList>
            <consortium name="Ensembl"/>
        </authorList>
    </citation>
    <scope>IDENTIFICATION</scope>
</reference>
<dbReference type="Proteomes" id="UP000028760">
    <property type="component" value="Unassembled WGS sequence"/>
</dbReference>
<evidence type="ECO:0008006" key="3">
    <source>
        <dbReference type="Google" id="ProtNLM"/>
    </source>
</evidence>
<sequence>MVLDRVRNCSISTCTISDQSPVILCISPPYADPASHHWRMNPSLLSYPSFVDYITDQWNFFMDTNKTPDVNPSLLWETAKAFIRGCVISYTTAQKKAAIKEQLHLEGIVQQTELQFKNTPSTALSKKLEAARSALNQLLTKQQAESTIFFAKHRLYQSGNKPGWLLTRLTKGRMEANTIPSLQDDNRDRHHKTTNINRVMREFYQKLYSSECNSSDVKITEFLSGVTLPRLTEEQQEVLGAPISLIEVRESIASLKGGKAPGPDGFCPEFYKKLSHLVVGPLTEMFVHSFGHGGLPPTRNLANINLILKKDKPPDICGSYRPISLIGVDSKLLSKLLAKRTVEDLIKDIIHVSVSYLYGIKRTWFIIPKCFHLFLTL</sequence>
<reference evidence="1" key="2">
    <citation type="submission" date="2025-08" db="UniProtKB">
        <authorList>
            <consortium name="Ensembl"/>
        </authorList>
    </citation>
    <scope>IDENTIFICATION</scope>
</reference>
<dbReference type="STRING" id="48698.ENSPFOP00000026316"/>
<reference evidence="2" key="1">
    <citation type="submission" date="2013-10" db="EMBL/GenBank/DDBJ databases">
        <authorList>
            <person name="Schartl M."/>
            <person name="Warren W."/>
        </authorList>
    </citation>
    <scope>NUCLEOTIDE SEQUENCE [LARGE SCALE GENOMIC DNA]</scope>
    <source>
        <strain evidence="2">female</strain>
    </source>
</reference>
<dbReference type="EMBL" id="AYCK01018393">
    <property type="status" value="NOT_ANNOTATED_CDS"/>
    <property type="molecule type" value="Genomic_DNA"/>
</dbReference>
<dbReference type="OMA" id="TNINRVM"/>
<dbReference type="AlphaFoldDB" id="A0A096M4H5"/>
<accession>A0A096M4H5</accession>
<protein>
    <recommendedName>
        <fullName evidence="3">Reverse transcriptase domain-containing protein</fullName>
    </recommendedName>
</protein>
<evidence type="ECO:0000313" key="1">
    <source>
        <dbReference type="Ensembl" id="ENSPFOP00000026316.1"/>
    </source>
</evidence>
<proteinExistence type="predicted"/>
<keyword evidence="2" id="KW-1185">Reference proteome</keyword>
<name>A0A096M4H5_POEFO</name>
<organism evidence="1 2">
    <name type="scientific">Poecilia formosa</name>
    <name type="common">Amazon molly</name>
    <name type="synonym">Limia formosa</name>
    <dbReference type="NCBI Taxonomy" id="48698"/>
    <lineage>
        <taxon>Eukaryota</taxon>
        <taxon>Metazoa</taxon>
        <taxon>Chordata</taxon>
        <taxon>Craniata</taxon>
        <taxon>Vertebrata</taxon>
        <taxon>Euteleostomi</taxon>
        <taxon>Actinopterygii</taxon>
        <taxon>Neopterygii</taxon>
        <taxon>Teleostei</taxon>
        <taxon>Neoteleostei</taxon>
        <taxon>Acanthomorphata</taxon>
        <taxon>Ovalentaria</taxon>
        <taxon>Atherinomorphae</taxon>
        <taxon>Cyprinodontiformes</taxon>
        <taxon>Poeciliidae</taxon>
        <taxon>Poeciliinae</taxon>
        <taxon>Poecilia</taxon>
    </lineage>
</organism>
<dbReference type="eggNOG" id="KOG1075">
    <property type="taxonomic scope" value="Eukaryota"/>
</dbReference>
<dbReference type="PANTHER" id="PTHR19446">
    <property type="entry name" value="REVERSE TRANSCRIPTASES"/>
    <property type="match status" value="1"/>
</dbReference>
<dbReference type="GeneTree" id="ENSGT00940000163630"/>